<dbReference type="InterPro" id="IPR006054">
    <property type="entry name" value="DnaQ"/>
</dbReference>
<name>A0ABV7UAP1_9RHOB</name>
<evidence type="ECO:0000313" key="6">
    <source>
        <dbReference type="EMBL" id="MFC3632055.1"/>
    </source>
</evidence>
<evidence type="ECO:0000256" key="4">
    <source>
        <dbReference type="SAM" id="Phobius"/>
    </source>
</evidence>
<evidence type="ECO:0000256" key="2">
    <source>
        <dbReference type="ARBA" id="ARBA00025483"/>
    </source>
</evidence>
<keyword evidence="4" id="KW-0812">Transmembrane</keyword>
<dbReference type="Gene3D" id="3.30.420.10">
    <property type="entry name" value="Ribonuclease H-like superfamily/Ribonuclease H"/>
    <property type="match status" value="1"/>
</dbReference>
<evidence type="ECO:0000256" key="1">
    <source>
        <dbReference type="ARBA" id="ARBA00012417"/>
    </source>
</evidence>
<feature type="transmembrane region" description="Helical" evidence="4">
    <location>
        <begin position="40"/>
        <end position="63"/>
    </location>
</feature>
<dbReference type="InterPro" id="IPR036397">
    <property type="entry name" value="RNaseH_sf"/>
</dbReference>
<keyword evidence="4" id="KW-0472">Membrane</keyword>
<keyword evidence="6" id="KW-0269">Exonuclease</keyword>
<keyword evidence="7" id="KW-1185">Reference proteome</keyword>
<keyword evidence="4" id="KW-1133">Transmembrane helix</keyword>
<organism evidence="6 7">
    <name type="scientific">Paracoccus angustae</name>
    <dbReference type="NCBI Taxonomy" id="1671480"/>
    <lineage>
        <taxon>Bacteria</taxon>
        <taxon>Pseudomonadati</taxon>
        <taxon>Pseudomonadota</taxon>
        <taxon>Alphaproteobacteria</taxon>
        <taxon>Rhodobacterales</taxon>
        <taxon>Paracoccaceae</taxon>
        <taxon>Paracoccus</taxon>
    </lineage>
</organism>
<dbReference type="Pfam" id="PF00929">
    <property type="entry name" value="RNase_T"/>
    <property type="match status" value="1"/>
</dbReference>
<proteinExistence type="predicted"/>
<dbReference type="SMART" id="SM00479">
    <property type="entry name" value="EXOIII"/>
    <property type="match status" value="1"/>
</dbReference>
<comment type="catalytic activity">
    <reaction evidence="3">
        <text>DNA(n) + a 2'-deoxyribonucleoside 5'-triphosphate = DNA(n+1) + diphosphate</text>
        <dbReference type="Rhea" id="RHEA:22508"/>
        <dbReference type="Rhea" id="RHEA-COMP:17339"/>
        <dbReference type="Rhea" id="RHEA-COMP:17340"/>
        <dbReference type="ChEBI" id="CHEBI:33019"/>
        <dbReference type="ChEBI" id="CHEBI:61560"/>
        <dbReference type="ChEBI" id="CHEBI:173112"/>
        <dbReference type="EC" id="2.7.7.7"/>
    </reaction>
</comment>
<dbReference type="EC" id="2.7.7.7" evidence="1"/>
<protein>
    <recommendedName>
        <fullName evidence="1">DNA-directed DNA polymerase</fullName>
        <ecNumber evidence="1">2.7.7.7</ecNumber>
    </recommendedName>
</protein>
<dbReference type="SUPFAM" id="SSF53098">
    <property type="entry name" value="Ribonuclease H-like"/>
    <property type="match status" value="1"/>
</dbReference>
<dbReference type="InterPro" id="IPR013520">
    <property type="entry name" value="Ribonucl_H"/>
</dbReference>
<evidence type="ECO:0000313" key="7">
    <source>
        <dbReference type="Proteomes" id="UP001595539"/>
    </source>
</evidence>
<dbReference type="PANTHER" id="PTHR30231:SF41">
    <property type="entry name" value="DNA POLYMERASE III SUBUNIT EPSILON"/>
    <property type="match status" value="1"/>
</dbReference>
<reference evidence="7" key="1">
    <citation type="journal article" date="2019" name="Int. J. Syst. Evol. Microbiol.">
        <title>The Global Catalogue of Microorganisms (GCM) 10K type strain sequencing project: providing services to taxonomists for standard genome sequencing and annotation.</title>
        <authorList>
            <consortium name="The Broad Institute Genomics Platform"/>
            <consortium name="The Broad Institute Genome Sequencing Center for Infectious Disease"/>
            <person name="Wu L."/>
            <person name="Ma J."/>
        </authorList>
    </citation>
    <scope>NUCLEOTIDE SEQUENCE [LARGE SCALE GENOMIC DNA]</scope>
    <source>
        <strain evidence="7">KCTC 42473</strain>
    </source>
</reference>
<dbReference type="PANTHER" id="PTHR30231">
    <property type="entry name" value="DNA POLYMERASE III SUBUNIT EPSILON"/>
    <property type="match status" value="1"/>
</dbReference>
<dbReference type="Proteomes" id="UP001595539">
    <property type="component" value="Unassembled WGS sequence"/>
</dbReference>
<dbReference type="CDD" id="cd06127">
    <property type="entry name" value="DEDDh"/>
    <property type="match status" value="1"/>
</dbReference>
<dbReference type="RefSeq" id="WP_377764502.1">
    <property type="nucleotide sequence ID" value="NZ_JBHRXY010000063.1"/>
</dbReference>
<keyword evidence="6" id="KW-0540">Nuclease</keyword>
<gene>
    <name evidence="6" type="ORF">ACFOM8_21810</name>
</gene>
<feature type="transmembrane region" description="Helical" evidence="4">
    <location>
        <begin position="12"/>
        <end position="34"/>
    </location>
</feature>
<dbReference type="InterPro" id="IPR012337">
    <property type="entry name" value="RNaseH-like_sf"/>
</dbReference>
<evidence type="ECO:0000259" key="5">
    <source>
        <dbReference type="SMART" id="SM00479"/>
    </source>
</evidence>
<comment type="function">
    <text evidence="2">DNA polymerase III is a complex, multichain enzyme responsible for most of the replicative synthesis in bacteria. The epsilon subunit contain the editing function and is a proofreading 3'-5' exonuclease.</text>
</comment>
<dbReference type="NCBIfam" id="TIGR00573">
    <property type="entry name" value="dnaq"/>
    <property type="match status" value="1"/>
</dbReference>
<keyword evidence="6" id="KW-0378">Hydrolase</keyword>
<sequence length="633" mass="66756">MMTHRSLRWRLLALFAAVGVAALAISGAALWLAARGGTDAAVQGAMVAGFGLTGLVVGLWYLFDLHVARPIETLAGSLRTGRSPDLSDMAYLADLGPAARDAAEARARAAEALDQALRSHAAEQAREKATLESILADFGAGAVMTDGRGRVIFYNASAARLLPGLALDRPLDRHLNADALRAAEARLDAGATATNLSCLTAQGVRLSGRLRRTDAGLLLILRQQAAESPAPRSTLEALRRHAATLVPMLDALNGPIPPALAKAIQAEGQGLAAATRTLSRILASDAPSGLAGLDELTAGLEPAEPLSCLAFRAEAGPLNALLLSLDAHLRAEGRDPRVVVRPDPLDGMQLVLEWQGAAVAVDRLEDWLAEAPDPGRPDVTGAEILAAHGTGIWPEADGKAARLILPLAQAEAAAESGGVTYDFALASRGIASSRLADLTCVVFDTETTGLTDGDRIVQIAGLRLARGRLTGERFETLVDPGRPVPPTSTAIHGITDEMLRGAPDLTSVLTAFQHFCEGSVLIAHNAPFDMGFLRRAEAETGVRFDHRVLDTVLLSAMVWGQSADHTLDALARRLGIRIVPEARHTAMGDAIATAEAFLRLIPALEAKGIERFEDAVAEGRRYRRLIGDANQPD</sequence>
<accession>A0ABV7UAP1</accession>
<comment type="caution">
    <text evidence="6">The sequence shown here is derived from an EMBL/GenBank/DDBJ whole genome shotgun (WGS) entry which is preliminary data.</text>
</comment>
<dbReference type="EMBL" id="JBHRXY010000063">
    <property type="protein sequence ID" value="MFC3632055.1"/>
    <property type="molecule type" value="Genomic_DNA"/>
</dbReference>
<evidence type="ECO:0000256" key="3">
    <source>
        <dbReference type="ARBA" id="ARBA00049244"/>
    </source>
</evidence>
<feature type="domain" description="Exonuclease" evidence="5">
    <location>
        <begin position="439"/>
        <end position="606"/>
    </location>
</feature>
<dbReference type="GO" id="GO:0004527">
    <property type="term" value="F:exonuclease activity"/>
    <property type="evidence" value="ECO:0007669"/>
    <property type="project" value="UniProtKB-KW"/>
</dbReference>